<accession>A0A9D2IJR7</accession>
<name>A0A9D2IJR7_9FIRM</name>
<feature type="transmembrane region" description="Helical" evidence="1">
    <location>
        <begin position="119"/>
        <end position="139"/>
    </location>
</feature>
<feature type="transmembrane region" description="Helical" evidence="1">
    <location>
        <begin position="145"/>
        <end position="168"/>
    </location>
</feature>
<dbReference type="Proteomes" id="UP000824017">
    <property type="component" value="Unassembled WGS sequence"/>
</dbReference>
<organism evidence="2 3">
    <name type="scientific">Candidatus Mediterraneibacter stercorigallinarum</name>
    <dbReference type="NCBI Taxonomy" id="2838686"/>
    <lineage>
        <taxon>Bacteria</taxon>
        <taxon>Bacillati</taxon>
        <taxon>Bacillota</taxon>
        <taxon>Clostridia</taxon>
        <taxon>Lachnospirales</taxon>
        <taxon>Lachnospiraceae</taxon>
        <taxon>Mediterraneibacter</taxon>
    </lineage>
</organism>
<evidence type="ECO:0000256" key="1">
    <source>
        <dbReference type="SAM" id="Phobius"/>
    </source>
</evidence>
<reference evidence="2" key="1">
    <citation type="journal article" date="2021" name="PeerJ">
        <title>Extensive microbial diversity within the chicken gut microbiome revealed by metagenomics and culture.</title>
        <authorList>
            <person name="Gilroy R."/>
            <person name="Ravi A."/>
            <person name="Getino M."/>
            <person name="Pursley I."/>
            <person name="Horton D.L."/>
            <person name="Alikhan N.F."/>
            <person name="Baker D."/>
            <person name="Gharbi K."/>
            <person name="Hall N."/>
            <person name="Watson M."/>
            <person name="Adriaenssens E.M."/>
            <person name="Foster-Nyarko E."/>
            <person name="Jarju S."/>
            <person name="Secka A."/>
            <person name="Antonio M."/>
            <person name="Oren A."/>
            <person name="Chaudhuri R.R."/>
            <person name="La Ragione R."/>
            <person name="Hildebrand F."/>
            <person name="Pallen M.J."/>
        </authorList>
    </citation>
    <scope>NUCLEOTIDE SEQUENCE</scope>
    <source>
        <strain evidence="2">ChiGjej1B1-13045</strain>
    </source>
</reference>
<protein>
    <submittedName>
        <fullName evidence="2">DUF3267 domain-containing protein</fullName>
    </submittedName>
</protein>
<sequence length="203" mass="22782">MKTCFTLPAGYAELRQIDLQKDPRLALVVNALGICIFVFGAFIGQLFVPLHTFYSVSGETVLYFVRLAATFGGIILYIFLHEFVHGIFIKHYSGQKAEYGYTGMYAYAGSKAYFNKNNYLVIALAPVVLWGTVLTVLLILLPEYWFWTVCLIQLSNLSGAAGDLYVFWTFSRLPEDILIQDTGVTMTIYAPARRTDRTADTPA</sequence>
<evidence type="ECO:0000313" key="2">
    <source>
        <dbReference type="EMBL" id="HIZ13456.1"/>
    </source>
</evidence>
<keyword evidence="1" id="KW-0812">Transmembrane</keyword>
<dbReference type="InterPro" id="IPR021683">
    <property type="entry name" value="DUF3267"/>
</dbReference>
<dbReference type="Pfam" id="PF11667">
    <property type="entry name" value="DUF3267"/>
    <property type="match status" value="1"/>
</dbReference>
<reference evidence="2" key="2">
    <citation type="submission" date="2021-04" db="EMBL/GenBank/DDBJ databases">
        <authorList>
            <person name="Gilroy R."/>
        </authorList>
    </citation>
    <scope>NUCLEOTIDE SEQUENCE</scope>
    <source>
        <strain evidence="2">ChiGjej1B1-13045</strain>
    </source>
</reference>
<dbReference type="EMBL" id="DXCD01000157">
    <property type="protein sequence ID" value="HIZ13456.1"/>
    <property type="molecule type" value="Genomic_DNA"/>
</dbReference>
<keyword evidence="1" id="KW-0472">Membrane</keyword>
<feature type="transmembrane region" description="Helical" evidence="1">
    <location>
        <begin position="60"/>
        <end position="80"/>
    </location>
</feature>
<dbReference type="AlphaFoldDB" id="A0A9D2IJR7"/>
<feature type="transmembrane region" description="Helical" evidence="1">
    <location>
        <begin position="25"/>
        <end position="48"/>
    </location>
</feature>
<proteinExistence type="predicted"/>
<keyword evidence="1" id="KW-1133">Transmembrane helix</keyword>
<comment type="caution">
    <text evidence="2">The sequence shown here is derived from an EMBL/GenBank/DDBJ whole genome shotgun (WGS) entry which is preliminary data.</text>
</comment>
<evidence type="ECO:0000313" key="3">
    <source>
        <dbReference type="Proteomes" id="UP000824017"/>
    </source>
</evidence>
<gene>
    <name evidence="2" type="ORF">H9817_05975</name>
</gene>